<sequence length="297" mass="32228">MEFAIGALAAVCAGFFTNPLDVVKVRLQLQGELAAPGTYRKSYSGTFQAARHIAKNEGILALQSGLGPALGFQLVLNGIRLGGYNLAKRYELTQDENGKVRVVGSLLVSAATGCLGSALASPLYLVKTQLQSASANQHKHHRHAGAWGALRNLWHSEGVRGLYRGWHVGVPRISVGSATQLTSFSVVADWLKPLQVFAERPMLLTFVASLAGGTCVALTMQPFDVVATRVYNQKTNAAGQGTLYGGLFDAFYKILRTEGVAGLYKGVYPAWLRIAPHTVLCLVFYEKFDQFYSENFR</sequence>
<evidence type="ECO:0000313" key="1">
    <source>
        <dbReference type="EMBL" id="KAJ8683228.1"/>
    </source>
</evidence>
<comment type="caution">
    <text evidence="1">The sequence shown here is derived from an EMBL/GenBank/DDBJ whole genome shotgun (WGS) entry which is preliminary data.</text>
</comment>
<evidence type="ECO:0000313" key="2">
    <source>
        <dbReference type="Proteomes" id="UP001239111"/>
    </source>
</evidence>
<proteinExistence type="predicted"/>
<accession>A0ACC2PIE3</accession>
<keyword evidence="2" id="KW-1185">Reference proteome</keyword>
<gene>
    <name evidence="1" type="ORF">QAD02_019020</name>
</gene>
<reference evidence="1" key="1">
    <citation type="submission" date="2023-04" db="EMBL/GenBank/DDBJ databases">
        <title>A chromosome-level genome assembly of the parasitoid wasp Eretmocerus hayati.</title>
        <authorList>
            <person name="Zhong Y."/>
            <person name="Liu S."/>
            <person name="Liu Y."/>
        </authorList>
    </citation>
    <scope>NUCLEOTIDE SEQUENCE</scope>
    <source>
        <strain evidence="1">ZJU_SS_LIU_2023</strain>
    </source>
</reference>
<protein>
    <submittedName>
        <fullName evidence="1">Uncharacterized protein</fullName>
    </submittedName>
</protein>
<name>A0ACC2PIE3_9HYME</name>
<organism evidence="1 2">
    <name type="scientific">Eretmocerus hayati</name>
    <dbReference type="NCBI Taxonomy" id="131215"/>
    <lineage>
        <taxon>Eukaryota</taxon>
        <taxon>Metazoa</taxon>
        <taxon>Ecdysozoa</taxon>
        <taxon>Arthropoda</taxon>
        <taxon>Hexapoda</taxon>
        <taxon>Insecta</taxon>
        <taxon>Pterygota</taxon>
        <taxon>Neoptera</taxon>
        <taxon>Endopterygota</taxon>
        <taxon>Hymenoptera</taxon>
        <taxon>Apocrita</taxon>
        <taxon>Proctotrupomorpha</taxon>
        <taxon>Chalcidoidea</taxon>
        <taxon>Aphelinidae</taxon>
        <taxon>Aphelininae</taxon>
        <taxon>Eretmocerus</taxon>
    </lineage>
</organism>
<dbReference type="EMBL" id="CM056741">
    <property type="protein sequence ID" value="KAJ8683228.1"/>
    <property type="molecule type" value="Genomic_DNA"/>
</dbReference>
<dbReference type="Proteomes" id="UP001239111">
    <property type="component" value="Chromosome 1"/>
</dbReference>